<evidence type="ECO:0000256" key="1">
    <source>
        <dbReference type="ARBA" id="ARBA00004651"/>
    </source>
</evidence>
<protein>
    <submittedName>
        <fullName evidence="7">Threonine/homoserine/homoserine lactone efflux protein</fullName>
    </submittedName>
</protein>
<dbReference type="OrthoDB" id="679767at2"/>
<feature type="transmembrane region" description="Helical" evidence="6">
    <location>
        <begin position="39"/>
        <end position="59"/>
    </location>
</feature>
<evidence type="ECO:0000256" key="3">
    <source>
        <dbReference type="ARBA" id="ARBA00022692"/>
    </source>
</evidence>
<dbReference type="InterPro" id="IPR001123">
    <property type="entry name" value="LeuE-type"/>
</dbReference>
<keyword evidence="4 6" id="KW-1133">Transmembrane helix</keyword>
<evidence type="ECO:0000256" key="2">
    <source>
        <dbReference type="ARBA" id="ARBA00022475"/>
    </source>
</evidence>
<dbReference type="EMBL" id="FOAB01000002">
    <property type="protein sequence ID" value="SEK79231.1"/>
    <property type="molecule type" value="Genomic_DNA"/>
</dbReference>
<feature type="transmembrane region" description="Helical" evidence="6">
    <location>
        <begin position="191"/>
        <end position="209"/>
    </location>
</feature>
<accession>A0A1H7JWZ8</accession>
<dbReference type="PANTHER" id="PTHR30086:SF20">
    <property type="entry name" value="ARGININE EXPORTER PROTEIN ARGO-RELATED"/>
    <property type="match status" value="1"/>
</dbReference>
<name>A0A1H7JWZ8_AQUAM</name>
<evidence type="ECO:0000313" key="7">
    <source>
        <dbReference type="EMBL" id="SEK79231.1"/>
    </source>
</evidence>
<keyword evidence="3 6" id="KW-0812">Transmembrane</keyword>
<comment type="subcellular location">
    <subcellularLocation>
        <location evidence="1">Cell membrane</location>
        <topology evidence="1">Multi-pass membrane protein</topology>
    </subcellularLocation>
</comment>
<dbReference type="PANTHER" id="PTHR30086">
    <property type="entry name" value="ARGININE EXPORTER PROTEIN ARGO"/>
    <property type="match status" value="1"/>
</dbReference>
<dbReference type="STRING" id="1038014.SAMN04487910_1133"/>
<evidence type="ECO:0000256" key="6">
    <source>
        <dbReference type="SAM" id="Phobius"/>
    </source>
</evidence>
<dbReference type="AlphaFoldDB" id="A0A1H7JWZ8"/>
<dbReference type="Proteomes" id="UP000198521">
    <property type="component" value="Unassembled WGS sequence"/>
</dbReference>
<keyword evidence="5 6" id="KW-0472">Membrane</keyword>
<evidence type="ECO:0000313" key="8">
    <source>
        <dbReference type="Proteomes" id="UP000198521"/>
    </source>
</evidence>
<proteinExistence type="predicted"/>
<evidence type="ECO:0000256" key="4">
    <source>
        <dbReference type="ARBA" id="ARBA00022989"/>
    </source>
</evidence>
<sequence>MFQDAQAAIFLGFILAFLIGPVFFVLLETAAIKGFRAALAVDLGVIFADIVFILIAYFSTNQILEKIKDDPALFVFGGMLLATYGAISFIKERKNYNKLRDTSVEIINKHNYFVLFFKGFLLNFINIGVLGFWIGVIVVAGPQMDMNTNRIFVFFAMVLATYLFIDVLKMLLAKRLKRKLTPKRTYLIKRAISIIMVVFGIFLIIKGVLPETMEKRIQDKIEKITPESGFK</sequence>
<organism evidence="7 8">
    <name type="scientific">Aquimarina amphilecti</name>
    <dbReference type="NCBI Taxonomy" id="1038014"/>
    <lineage>
        <taxon>Bacteria</taxon>
        <taxon>Pseudomonadati</taxon>
        <taxon>Bacteroidota</taxon>
        <taxon>Flavobacteriia</taxon>
        <taxon>Flavobacteriales</taxon>
        <taxon>Flavobacteriaceae</taxon>
        <taxon>Aquimarina</taxon>
    </lineage>
</organism>
<reference evidence="7 8" key="1">
    <citation type="submission" date="2016-10" db="EMBL/GenBank/DDBJ databases">
        <authorList>
            <person name="de Groot N.N."/>
        </authorList>
    </citation>
    <scope>NUCLEOTIDE SEQUENCE [LARGE SCALE GENOMIC DNA]</scope>
    <source>
        <strain evidence="7 8">DSM 25232</strain>
    </source>
</reference>
<keyword evidence="2" id="KW-1003">Cell membrane</keyword>
<gene>
    <name evidence="7" type="ORF">SAMN04487910_1133</name>
</gene>
<feature type="transmembrane region" description="Helical" evidence="6">
    <location>
        <begin position="111"/>
        <end position="139"/>
    </location>
</feature>
<feature type="transmembrane region" description="Helical" evidence="6">
    <location>
        <begin position="6"/>
        <end position="27"/>
    </location>
</feature>
<dbReference type="GO" id="GO:0015171">
    <property type="term" value="F:amino acid transmembrane transporter activity"/>
    <property type="evidence" value="ECO:0007669"/>
    <property type="project" value="TreeGrafter"/>
</dbReference>
<feature type="transmembrane region" description="Helical" evidence="6">
    <location>
        <begin position="71"/>
        <end position="90"/>
    </location>
</feature>
<dbReference type="GO" id="GO:0005886">
    <property type="term" value="C:plasma membrane"/>
    <property type="evidence" value="ECO:0007669"/>
    <property type="project" value="UniProtKB-SubCell"/>
</dbReference>
<evidence type="ECO:0000256" key="5">
    <source>
        <dbReference type="ARBA" id="ARBA00023136"/>
    </source>
</evidence>
<feature type="transmembrane region" description="Helical" evidence="6">
    <location>
        <begin position="151"/>
        <end position="171"/>
    </location>
</feature>
<dbReference type="RefSeq" id="WP_091406510.1">
    <property type="nucleotide sequence ID" value="NZ_FOAB01000002.1"/>
</dbReference>
<keyword evidence="8" id="KW-1185">Reference proteome</keyword>
<dbReference type="Pfam" id="PF01810">
    <property type="entry name" value="LysE"/>
    <property type="match status" value="1"/>
</dbReference>